<organism evidence="2 3">
    <name type="scientific">Rhizophagus irregularis</name>
    <dbReference type="NCBI Taxonomy" id="588596"/>
    <lineage>
        <taxon>Eukaryota</taxon>
        <taxon>Fungi</taxon>
        <taxon>Fungi incertae sedis</taxon>
        <taxon>Mucoromycota</taxon>
        <taxon>Glomeromycotina</taxon>
        <taxon>Glomeromycetes</taxon>
        <taxon>Glomerales</taxon>
        <taxon>Glomeraceae</taxon>
        <taxon>Rhizophagus</taxon>
    </lineage>
</organism>
<dbReference type="VEuPathDB" id="FungiDB:RhiirA1_458727"/>
<reference evidence="2 3" key="2">
    <citation type="submission" date="2017-09" db="EMBL/GenBank/DDBJ databases">
        <title>Extensive intraspecific genome diversity in a model arbuscular mycorrhizal fungus.</title>
        <authorList>
            <person name="Chen E.C."/>
            <person name="Morin E."/>
            <person name="Beaudet D."/>
            <person name="Noel J."/>
            <person name="Ndikumana S."/>
            <person name="Charron P."/>
            <person name="St-Onge C."/>
            <person name="Giorgi J."/>
            <person name="Grigoriev I.V."/>
            <person name="Roux C."/>
            <person name="Martin F.M."/>
            <person name="Corradi N."/>
        </authorList>
    </citation>
    <scope>NUCLEOTIDE SEQUENCE [LARGE SCALE GENOMIC DNA]</scope>
    <source>
        <strain evidence="2 3">A5</strain>
    </source>
</reference>
<feature type="region of interest" description="Disordered" evidence="1">
    <location>
        <begin position="29"/>
        <end position="49"/>
    </location>
</feature>
<accession>A0A2N0NWW9</accession>
<dbReference type="Proteomes" id="UP000232722">
    <property type="component" value="Unassembled WGS sequence"/>
</dbReference>
<gene>
    <name evidence="2" type="ORF">RhiirA5_505899</name>
</gene>
<evidence type="ECO:0000313" key="3">
    <source>
        <dbReference type="Proteomes" id="UP000232722"/>
    </source>
</evidence>
<name>A0A2N0NWW9_9GLOM</name>
<dbReference type="AlphaFoldDB" id="A0A2N0NWW9"/>
<protein>
    <submittedName>
        <fullName evidence="2">Uncharacterized protein</fullName>
    </submittedName>
</protein>
<proteinExistence type="predicted"/>
<dbReference type="EMBL" id="LLXJ01002348">
    <property type="protein sequence ID" value="PKB99064.1"/>
    <property type="molecule type" value="Genomic_DNA"/>
</dbReference>
<comment type="caution">
    <text evidence="2">The sequence shown here is derived from an EMBL/GenBank/DDBJ whole genome shotgun (WGS) entry which is preliminary data.</text>
</comment>
<reference evidence="2 3" key="1">
    <citation type="submission" date="2016-04" db="EMBL/GenBank/DDBJ databases">
        <title>Genome analyses suggest a sexual origin of heterokaryosis in a supposedly ancient asexual fungus.</title>
        <authorList>
            <person name="Ropars J."/>
            <person name="Sedzielewska K."/>
            <person name="Noel J."/>
            <person name="Charron P."/>
            <person name="Farinelli L."/>
            <person name="Marton T."/>
            <person name="Kruger M."/>
            <person name="Pelin A."/>
            <person name="Brachmann A."/>
            <person name="Corradi N."/>
        </authorList>
    </citation>
    <scope>NUCLEOTIDE SEQUENCE [LARGE SCALE GENOMIC DNA]</scope>
    <source>
        <strain evidence="2 3">A5</strain>
    </source>
</reference>
<evidence type="ECO:0000256" key="1">
    <source>
        <dbReference type="SAM" id="MobiDB-lite"/>
    </source>
</evidence>
<evidence type="ECO:0000313" key="2">
    <source>
        <dbReference type="EMBL" id="PKB99064.1"/>
    </source>
</evidence>
<sequence>MNGVKYTTVTSETIHNYLSKTGILPISPSPSPLPSLLPSSSDEEQNDDGLNEIEEIQKLLDQYSNFISGGLMSAKKFILIDNDNNYGGEEITDEEIVNTVKL</sequence>